<gene>
    <name evidence="2" type="ORF">LY89DRAFT_678957</name>
</gene>
<dbReference type="AlphaFoldDB" id="A0A132B2G5"/>
<evidence type="ECO:0000313" key="2">
    <source>
        <dbReference type="EMBL" id="KUJ06229.1"/>
    </source>
</evidence>
<feature type="compositionally biased region" description="Pro residues" evidence="1">
    <location>
        <begin position="137"/>
        <end position="146"/>
    </location>
</feature>
<feature type="compositionally biased region" description="Low complexity" evidence="1">
    <location>
        <begin position="159"/>
        <end position="169"/>
    </location>
</feature>
<protein>
    <submittedName>
        <fullName evidence="2">Uncharacterized protein</fullName>
    </submittedName>
</protein>
<sequence length="239" mass="26075">MTVSSSWRHRANTHQATSPQQWLARHRQSPLPLRLSPSSARNWITIDIREDGADEIKSHKYFCGVDFDSFAESSLTPGTTLRTRGSEDGDEDAADVDPATNQTTTAPEPEPEPPQVPPRLPFKPPGPSEAPDSTAPSPQPAPPPLPERTHTKLPPPDFDPTTSQTTTVPEPEPEPEPKPELEPKPPQVPPPPPSFIFKPPGPSEAPDSTAPTPRILILLRAEVRLRHAIDRNGSFAGQK</sequence>
<organism evidence="2 3">
    <name type="scientific">Mollisia scopiformis</name>
    <name type="common">Conifer needle endophyte fungus</name>
    <name type="synonym">Phialocephala scopiformis</name>
    <dbReference type="NCBI Taxonomy" id="149040"/>
    <lineage>
        <taxon>Eukaryota</taxon>
        <taxon>Fungi</taxon>
        <taxon>Dikarya</taxon>
        <taxon>Ascomycota</taxon>
        <taxon>Pezizomycotina</taxon>
        <taxon>Leotiomycetes</taxon>
        <taxon>Helotiales</taxon>
        <taxon>Mollisiaceae</taxon>
        <taxon>Mollisia</taxon>
    </lineage>
</organism>
<reference evidence="2 3" key="1">
    <citation type="submission" date="2015-10" db="EMBL/GenBank/DDBJ databases">
        <title>Full genome of DAOMC 229536 Phialocephala scopiformis, a fungal endophyte of spruce producing the potent anti-insectan compound rugulosin.</title>
        <authorList>
            <consortium name="DOE Joint Genome Institute"/>
            <person name="Walker A.K."/>
            <person name="Frasz S.L."/>
            <person name="Seifert K.A."/>
            <person name="Miller J.D."/>
            <person name="Mondo S.J."/>
            <person name="Labutti K."/>
            <person name="Lipzen A."/>
            <person name="Dockter R."/>
            <person name="Kennedy M."/>
            <person name="Grigoriev I.V."/>
            <person name="Spatafora J.W."/>
        </authorList>
    </citation>
    <scope>NUCLEOTIDE SEQUENCE [LARGE SCALE GENOMIC DNA]</scope>
    <source>
        <strain evidence="2 3">CBS 120377</strain>
    </source>
</reference>
<dbReference type="RefSeq" id="XP_018060584.1">
    <property type="nucleotide sequence ID" value="XM_018213782.1"/>
</dbReference>
<feature type="compositionally biased region" description="Pro residues" evidence="1">
    <location>
        <begin position="184"/>
        <end position="203"/>
    </location>
</feature>
<feature type="compositionally biased region" description="Low complexity" evidence="1">
    <location>
        <begin position="98"/>
        <end position="107"/>
    </location>
</feature>
<dbReference type="GeneID" id="28823508"/>
<name>A0A132B2G5_MOLSC</name>
<proteinExistence type="predicted"/>
<accession>A0A132B2G5</accession>
<dbReference type="Proteomes" id="UP000070700">
    <property type="component" value="Unassembled WGS sequence"/>
</dbReference>
<dbReference type="KEGG" id="psco:LY89DRAFT_678957"/>
<dbReference type="EMBL" id="KQ947450">
    <property type="protein sequence ID" value="KUJ06229.1"/>
    <property type="molecule type" value="Genomic_DNA"/>
</dbReference>
<feature type="region of interest" description="Disordered" evidence="1">
    <location>
        <begin position="1"/>
        <end position="36"/>
    </location>
</feature>
<evidence type="ECO:0000256" key="1">
    <source>
        <dbReference type="SAM" id="MobiDB-lite"/>
    </source>
</evidence>
<feature type="region of interest" description="Disordered" evidence="1">
    <location>
        <begin position="70"/>
        <end position="212"/>
    </location>
</feature>
<dbReference type="InParanoid" id="A0A132B2G5"/>
<keyword evidence="3" id="KW-1185">Reference proteome</keyword>
<feature type="compositionally biased region" description="Pro residues" evidence="1">
    <location>
        <begin position="112"/>
        <end position="128"/>
    </location>
</feature>
<evidence type="ECO:0000313" key="3">
    <source>
        <dbReference type="Proteomes" id="UP000070700"/>
    </source>
</evidence>
<feature type="compositionally biased region" description="Polar residues" evidence="1">
    <location>
        <begin position="71"/>
        <end position="83"/>
    </location>
</feature>